<feature type="domain" description="Nephrocystin 3-like N-terminal" evidence="3">
    <location>
        <begin position="703"/>
        <end position="868"/>
    </location>
</feature>
<feature type="region of interest" description="Disordered" evidence="2">
    <location>
        <begin position="113"/>
        <end position="153"/>
    </location>
</feature>
<dbReference type="PANTHER" id="PTHR10039">
    <property type="entry name" value="AMELOGENIN"/>
    <property type="match status" value="1"/>
</dbReference>
<accession>A0A9P9AFR4</accession>
<dbReference type="PANTHER" id="PTHR10039:SF5">
    <property type="entry name" value="NACHT DOMAIN-CONTAINING PROTEIN"/>
    <property type="match status" value="1"/>
</dbReference>
<proteinExistence type="predicted"/>
<comment type="caution">
    <text evidence="4">The sequence shown here is derived from an EMBL/GenBank/DDBJ whole genome shotgun (WGS) entry which is preliminary data.</text>
</comment>
<organism evidence="4 5">
    <name type="scientific">Plectosphaerella plurivora</name>
    <dbReference type="NCBI Taxonomy" id="936078"/>
    <lineage>
        <taxon>Eukaryota</taxon>
        <taxon>Fungi</taxon>
        <taxon>Dikarya</taxon>
        <taxon>Ascomycota</taxon>
        <taxon>Pezizomycotina</taxon>
        <taxon>Sordariomycetes</taxon>
        <taxon>Hypocreomycetidae</taxon>
        <taxon>Glomerellales</taxon>
        <taxon>Plectosphaerellaceae</taxon>
        <taxon>Plectosphaerella</taxon>
    </lineage>
</organism>
<evidence type="ECO:0000259" key="3">
    <source>
        <dbReference type="Pfam" id="PF24883"/>
    </source>
</evidence>
<evidence type="ECO:0000313" key="4">
    <source>
        <dbReference type="EMBL" id="KAH6697367.1"/>
    </source>
</evidence>
<keyword evidence="5" id="KW-1185">Reference proteome</keyword>
<dbReference type="SUPFAM" id="SSF52540">
    <property type="entry name" value="P-loop containing nucleoside triphosphate hydrolases"/>
    <property type="match status" value="1"/>
</dbReference>
<protein>
    <recommendedName>
        <fullName evidence="3">Nephrocystin 3-like N-terminal domain-containing protein</fullName>
    </recommendedName>
</protein>
<gene>
    <name evidence="4" type="ORF">F5X68DRAFT_226746</name>
</gene>
<name>A0A9P9AFR4_9PEZI</name>
<feature type="region of interest" description="Disordered" evidence="2">
    <location>
        <begin position="253"/>
        <end position="289"/>
    </location>
</feature>
<dbReference type="Gene3D" id="3.40.50.300">
    <property type="entry name" value="P-loop containing nucleotide triphosphate hydrolases"/>
    <property type="match status" value="1"/>
</dbReference>
<evidence type="ECO:0000256" key="2">
    <source>
        <dbReference type="SAM" id="MobiDB-lite"/>
    </source>
</evidence>
<feature type="compositionally biased region" description="Polar residues" evidence="2">
    <location>
        <begin position="271"/>
        <end position="285"/>
    </location>
</feature>
<keyword evidence="1" id="KW-0677">Repeat</keyword>
<sequence length="1312" mass="147709">MSLTFEASSPGDVSSPGVTDIRTKIQHCKDMLATLQSESDGIGVEIDPNEQLARLNIWATNMGVFSEGRKSLALRLHDADEAGKLIVRLISMFEIEIESFLALSRDALNDTSLEGGPDANSSDDDSSSGASSTSSYRLAGEQGEGEATRERDPRLPAWLSIQKTITSLQQLGQIIRKAGAQHRMERVERFKNKQENKGAYETFYRFALQKADHLFPNASIALRRRIAESIATRRSRFAYLNEHQKKLSTLNTPVPARTRPEEEAPVASLVPPTSSTPHHQGNFASGTFPRGETFSQSPVAGSVMLSNTIDTRLNTIPIRDAESSMNRPESVTSVKIPVGGLPPKPRIDHSSASFLCPYCCLIYPASEIATDEGWKNHLIQDFEPYFCTHDDCPSPYGCASSFTQWLGHMRDSHGSETQWQCWECRQISEKRTTFIDLKEFEEHLKAFHPSEIADATYNTLIQYSKVQGRDILPQGCPFCGGIPEDLDQLFEDAERTPEARTALHKHVRDHLVSIAYILAPIDMGRQNEHVDMVDDKSDAQRDKSSTRSLPITLDALDTMCDNPDCDCNVSYKDSEPPVEDEDPAYRVTFDPTTEWQFWQPISLPPNRSRIGPPVYTGHADDSKLLTYFGLRTSPVADPPMTKDERELHTAAIQSLGSQALIWGQPEKFIPDASPGTCEWIWDQKPIRPDDSGGSERTTPLTGFPEWLQAQEGSPFYWITGRLGSGKSTLMRYIFTRNNLERYLSVWRPDVTPFVIGLFANTFGAPFHQSMHWLVRAILAQALEQDPTLTSVFLDNSVQVPFKDILPPSDELELALSVFLDHCQHESRALLLLVDGLDELDASPEDIITLLTWISHQGGSNVKICAAGRPWPDFEEFFGNLPRLLMNDVVEADIEKYVTSSLDYDNVSHYTPAQLDDLSRRVSQKAQGSFLWAVVAMRTSRNYIETGSSILDVNRVIATMPLDLDDLFYHLVSGVDRDKIQYLSRTLLLKDATLGRSLHFRALGSIDSEIKLLGDKNVEAQNIAAIWLLRSTQGLLEISPGGFVEYMHPSVREWAAGALTTPREHELSLHFSPSGTLMHDFYELADDQVNIPAVSRQWRKHILANMTYHAARAANAPFPGSVAIDVANKFLKYLREAQAFWGRGDSVWFIPDQRSSTNVYEWAAALAVTEIFENVDDETWVKLRERGDRMLHRAIYGPRRSCLQDWGMSEETYFNSEKVTWNVFNPYQRQLLILKLLEMGIVVRQEHLEGLLRFETLVESWTRHNRASRYLRDVKNNFLIPALADPSLGGDYRRVPNRSPMLHGTLLLKSAAQ</sequence>
<evidence type="ECO:0000256" key="1">
    <source>
        <dbReference type="ARBA" id="ARBA00022737"/>
    </source>
</evidence>
<dbReference type="EMBL" id="JAGSXJ010000001">
    <property type="protein sequence ID" value="KAH6697367.1"/>
    <property type="molecule type" value="Genomic_DNA"/>
</dbReference>
<dbReference type="Pfam" id="PF24883">
    <property type="entry name" value="NPHP3_N"/>
    <property type="match status" value="1"/>
</dbReference>
<dbReference type="InterPro" id="IPR027417">
    <property type="entry name" value="P-loop_NTPase"/>
</dbReference>
<dbReference type="Proteomes" id="UP000770015">
    <property type="component" value="Unassembled WGS sequence"/>
</dbReference>
<evidence type="ECO:0000313" key="5">
    <source>
        <dbReference type="Proteomes" id="UP000770015"/>
    </source>
</evidence>
<dbReference type="InterPro" id="IPR056884">
    <property type="entry name" value="NPHP3-like_N"/>
</dbReference>
<dbReference type="OrthoDB" id="20872at2759"/>
<reference evidence="4" key="1">
    <citation type="journal article" date="2021" name="Nat. Commun.">
        <title>Genetic determinants of endophytism in the Arabidopsis root mycobiome.</title>
        <authorList>
            <person name="Mesny F."/>
            <person name="Miyauchi S."/>
            <person name="Thiergart T."/>
            <person name="Pickel B."/>
            <person name="Atanasova L."/>
            <person name="Karlsson M."/>
            <person name="Huettel B."/>
            <person name="Barry K.W."/>
            <person name="Haridas S."/>
            <person name="Chen C."/>
            <person name="Bauer D."/>
            <person name="Andreopoulos W."/>
            <person name="Pangilinan J."/>
            <person name="LaButti K."/>
            <person name="Riley R."/>
            <person name="Lipzen A."/>
            <person name="Clum A."/>
            <person name="Drula E."/>
            <person name="Henrissat B."/>
            <person name="Kohler A."/>
            <person name="Grigoriev I.V."/>
            <person name="Martin F.M."/>
            <person name="Hacquard S."/>
        </authorList>
    </citation>
    <scope>NUCLEOTIDE SEQUENCE</scope>
    <source>
        <strain evidence="4">MPI-SDFR-AT-0117</strain>
    </source>
</reference>